<accession>A0A154PE84</accession>
<protein>
    <submittedName>
        <fullName evidence="2">Uncharacterized protein</fullName>
    </submittedName>
</protein>
<feature type="region of interest" description="Disordered" evidence="1">
    <location>
        <begin position="1"/>
        <end position="27"/>
    </location>
</feature>
<dbReference type="Proteomes" id="UP000076502">
    <property type="component" value="Unassembled WGS sequence"/>
</dbReference>
<feature type="compositionally biased region" description="Basic and acidic residues" evidence="1">
    <location>
        <begin position="15"/>
        <end position="24"/>
    </location>
</feature>
<evidence type="ECO:0000256" key="1">
    <source>
        <dbReference type="SAM" id="MobiDB-lite"/>
    </source>
</evidence>
<name>A0A154PE84_DUFNO</name>
<proteinExistence type="predicted"/>
<dbReference type="EMBL" id="KQ434886">
    <property type="protein sequence ID" value="KZC10186.1"/>
    <property type="molecule type" value="Genomic_DNA"/>
</dbReference>
<organism evidence="2 3">
    <name type="scientific">Dufourea novaeangliae</name>
    <name type="common">Sweat bee</name>
    <dbReference type="NCBI Taxonomy" id="178035"/>
    <lineage>
        <taxon>Eukaryota</taxon>
        <taxon>Metazoa</taxon>
        <taxon>Ecdysozoa</taxon>
        <taxon>Arthropoda</taxon>
        <taxon>Hexapoda</taxon>
        <taxon>Insecta</taxon>
        <taxon>Pterygota</taxon>
        <taxon>Neoptera</taxon>
        <taxon>Endopterygota</taxon>
        <taxon>Hymenoptera</taxon>
        <taxon>Apocrita</taxon>
        <taxon>Aculeata</taxon>
        <taxon>Apoidea</taxon>
        <taxon>Anthophila</taxon>
        <taxon>Halictidae</taxon>
        <taxon>Rophitinae</taxon>
        <taxon>Dufourea</taxon>
    </lineage>
</organism>
<gene>
    <name evidence="2" type="ORF">WN55_01169</name>
</gene>
<reference evidence="2 3" key="1">
    <citation type="submission" date="2015-07" db="EMBL/GenBank/DDBJ databases">
        <title>The genome of Dufourea novaeangliae.</title>
        <authorList>
            <person name="Pan H."/>
            <person name="Kapheim K."/>
        </authorList>
    </citation>
    <scope>NUCLEOTIDE SEQUENCE [LARGE SCALE GENOMIC DNA]</scope>
    <source>
        <strain evidence="2">0120121106</strain>
        <tissue evidence="2">Whole body</tissue>
    </source>
</reference>
<evidence type="ECO:0000313" key="2">
    <source>
        <dbReference type="EMBL" id="KZC10186.1"/>
    </source>
</evidence>
<keyword evidence="3" id="KW-1185">Reference proteome</keyword>
<sequence>MTRRDVRSQNASKRNAREEKKENNRSVGALVVEYAPACPYLTVKPFRGGK</sequence>
<evidence type="ECO:0000313" key="3">
    <source>
        <dbReference type="Proteomes" id="UP000076502"/>
    </source>
</evidence>
<dbReference type="AlphaFoldDB" id="A0A154PE84"/>